<dbReference type="EMBL" id="KB469316">
    <property type="protein sequence ID" value="EPQ50388.1"/>
    <property type="molecule type" value="Genomic_DNA"/>
</dbReference>
<reference evidence="2 3" key="1">
    <citation type="journal article" date="2012" name="Science">
        <title>The Paleozoic origin of enzymatic lignin decomposition reconstructed from 31 fungal genomes.</title>
        <authorList>
            <person name="Floudas D."/>
            <person name="Binder M."/>
            <person name="Riley R."/>
            <person name="Barry K."/>
            <person name="Blanchette R.A."/>
            <person name="Henrissat B."/>
            <person name="Martinez A.T."/>
            <person name="Otillar R."/>
            <person name="Spatafora J.W."/>
            <person name="Yadav J.S."/>
            <person name="Aerts A."/>
            <person name="Benoit I."/>
            <person name="Boyd A."/>
            <person name="Carlson A."/>
            <person name="Copeland A."/>
            <person name="Coutinho P.M."/>
            <person name="de Vries R.P."/>
            <person name="Ferreira P."/>
            <person name="Findley K."/>
            <person name="Foster B."/>
            <person name="Gaskell J."/>
            <person name="Glotzer D."/>
            <person name="Gorecki P."/>
            <person name="Heitman J."/>
            <person name="Hesse C."/>
            <person name="Hori C."/>
            <person name="Igarashi K."/>
            <person name="Jurgens J.A."/>
            <person name="Kallen N."/>
            <person name="Kersten P."/>
            <person name="Kohler A."/>
            <person name="Kuees U."/>
            <person name="Kumar T.K.A."/>
            <person name="Kuo A."/>
            <person name="LaButti K."/>
            <person name="Larrondo L.F."/>
            <person name="Lindquist E."/>
            <person name="Ling A."/>
            <person name="Lombard V."/>
            <person name="Lucas S."/>
            <person name="Lundell T."/>
            <person name="Martin R."/>
            <person name="McLaughlin D.J."/>
            <person name="Morgenstern I."/>
            <person name="Morin E."/>
            <person name="Murat C."/>
            <person name="Nagy L.G."/>
            <person name="Nolan M."/>
            <person name="Ohm R.A."/>
            <person name="Patyshakuliyeva A."/>
            <person name="Rokas A."/>
            <person name="Ruiz-Duenas F.J."/>
            <person name="Sabat G."/>
            <person name="Salamov A."/>
            <person name="Samejima M."/>
            <person name="Schmutz J."/>
            <person name="Slot J.C."/>
            <person name="St John F."/>
            <person name="Stenlid J."/>
            <person name="Sun H."/>
            <person name="Sun S."/>
            <person name="Syed K."/>
            <person name="Tsang A."/>
            <person name="Wiebenga A."/>
            <person name="Young D."/>
            <person name="Pisabarro A."/>
            <person name="Eastwood D.C."/>
            <person name="Martin F."/>
            <person name="Cullen D."/>
            <person name="Grigoriev I.V."/>
            <person name="Hibbett D.S."/>
        </authorList>
    </citation>
    <scope>NUCLEOTIDE SEQUENCE [LARGE SCALE GENOMIC DNA]</scope>
    <source>
        <strain evidence="2 3">ATCC 11539</strain>
    </source>
</reference>
<dbReference type="InterPro" id="IPR018959">
    <property type="entry name" value="DUF1989"/>
</dbReference>
<dbReference type="PANTHER" id="PTHR31527">
    <property type="entry name" value="RE64534P"/>
    <property type="match status" value="1"/>
</dbReference>
<dbReference type="KEGG" id="gtr:GLOTRDRAFT_133941"/>
<dbReference type="AlphaFoldDB" id="S7PSJ3"/>
<sequence>MPEKTIIPARTGAAFKVPSGATMRISTPSGTQVVDLFAFAAAAPRDEHLSMAHTRAALTRLTPRVGDTLTSSRRARMLTVVADSTPGVHDTLIAACDAYRYQELGVQGWHASCAENLERALEGVGLSVPFTPAPFNLFMNIPVREDGTLSFEEPVTGPGEYIEMRAEMDLIVVCSACPQDILSINKRNPTEAVFEVL</sequence>
<dbReference type="Pfam" id="PF09347">
    <property type="entry name" value="DUF1989"/>
    <property type="match status" value="1"/>
</dbReference>
<dbReference type="PANTHER" id="PTHR31527:SF0">
    <property type="entry name" value="RE64534P"/>
    <property type="match status" value="1"/>
</dbReference>
<dbReference type="GeneID" id="19302864"/>
<evidence type="ECO:0000259" key="1">
    <source>
        <dbReference type="Pfam" id="PF09347"/>
    </source>
</evidence>
<evidence type="ECO:0000313" key="3">
    <source>
        <dbReference type="Proteomes" id="UP000030669"/>
    </source>
</evidence>
<dbReference type="Proteomes" id="UP000030669">
    <property type="component" value="Unassembled WGS sequence"/>
</dbReference>
<dbReference type="RefSeq" id="XP_007871102.1">
    <property type="nucleotide sequence ID" value="XM_007872911.1"/>
</dbReference>
<feature type="domain" description="DUF1989" evidence="1">
    <location>
        <begin position="6"/>
        <end position="171"/>
    </location>
</feature>
<dbReference type="STRING" id="670483.S7PSJ3"/>
<evidence type="ECO:0000313" key="2">
    <source>
        <dbReference type="EMBL" id="EPQ50388.1"/>
    </source>
</evidence>
<proteinExistence type="predicted"/>
<dbReference type="OMA" id="NFRYKPI"/>
<protein>
    <recommendedName>
        <fullName evidence="1">DUF1989 domain-containing protein</fullName>
    </recommendedName>
</protein>
<dbReference type="HOGENOM" id="CLU_079904_1_1_1"/>
<keyword evidence="3" id="KW-1185">Reference proteome</keyword>
<gene>
    <name evidence="2" type="ORF">GLOTRDRAFT_133941</name>
</gene>
<name>S7PSJ3_GLOTA</name>
<organism evidence="2 3">
    <name type="scientific">Gloeophyllum trabeum (strain ATCC 11539 / FP-39264 / Madison 617)</name>
    <name type="common">Brown rot fungus</name>
    <dbReference type="NCBI Taxonomy" id="670483"/>
    <lineage>
        <taxon>Eukaryota</taxon>
        <taxon>Fungi</taxon>
        <taxon>Dikarya</taxon>
        <taxon>Basidiomycota</taxon>
        <taxon>Agaricomycotina</taxon>
        <taxon>Agaricomycetes</taxon>
        <taxon>Gloeophyllales</taxon>
        <taxon>Gloeophyllaceae</taxon>
        <taxon>Gloeophyllum</taxon>
    </lineage>
</organism>
<accession>S7PSJ3</accession>
<dbReference type="eggNOG" id="ENOG502S1RH">
    <property type="taxonomic scope" value="Eukaryota"/>
</dbReference>
<dbReference type="OrthoDB" id="504708at2759"/>